<sequence>VTPFDHMMLCSATTDLVRTGEIIDPGPHGDPILQDACDLSRLLEIALVKARLSPSNLQVANVISRSKQVMNENGLHSVGDIRRRYSKGDGSWLTLPPFELPICLSDLIAHLLDQKRDFNRFSILSPIPVGHQWLNHANKYDLRRALPSSSTKKIESNRTSAEKLLSAMKKWHSSVSNIRGNNSYQLETPRQPSPQPSPRQPSPQPVPDVREEANKSNDNETWATEEIERLCAGVDKFGSSWAAIIGEFGLQHKSEKQLRRQWLLMQLEDARNQKS</sequence>
<dbReference type="SUPFAM" id="SSF46689">
    <property type="entry name" value="Homeodomain-like"/>
    <property type="match status" value="1"/>
</dbReference>
<organism evidence="3">
    <name type="scientific">Spongospora subterranea</name>
    <dbReference type="NCBI Taxonomy" id="70186"/>
    <lineage>
        <taxon>Eukaryota</taxon>
        <taxon>Sar</taxon>
        <taxon>Rhizaria</taxon>
        <taxon>Endomyxa</taxon>
        <taxon>Phytomyxea</taxon>
        <taxon>Plasmodiophorida</taxon>
        <taxon>Plasmodiophoridae</taxon>
        <taxon>Spongospora</taxon>
    </lineage>
</organism>
<feature type="region of interest" description="Disordered" evidence="1">
    <location>
        <begin position="179"/>
        <end position="222"/>
    </location>
</feature>
<dbReference type="EMBL" id="HACM01008769">
    <property type="protein sequence ID" value="CRZ09211.1"/>
    <property type="molecule type" value="Transcribed_RNA"/>
</dbReference>
<feature type="compositionally biased region" description="Basic and acidic residues" evidence="1">
    <location>
        <begin position="208"/>
        <end position="218"/>
    </location>
</feature>
<dbReference type="Gene3D" id="1.10.10.60">
    <property type="entry name" value="Homeodomain-like"/>
    <property type="match status" value="1"/>
</dbReference>
<dbReference type="Pfam" id="PF00249">
    <property type="entry name" value="Myb_DNA-binding"/>
    <property type="match status" value="1"/>
</dbReference>
<reference evidence="3" key="1">
    <citation type="submission" date="2015-04" db="EMBL/GenBank/DDBJ databases">
        <title>The genome sequence of the plant pathogenic Rhizarian Plasmodiophora brassicae reveals insights in its biotrophic life cycle and the origin of chitin synthesis.</title>
        <authorList>
            <person name="Schwelm A."/>
            <person name="Fogelqvist J."/>
            <person name="Knaust A."/>
            <person name="Julke S."/>
            <person name="Lilja T."/>
            <person name="Dhandapani V."/>
            <person name="Bonilla-Rosso G."/>
            <person name="Karlsson M."/>
            <person name="Shevchenko A."/>
            <person name="Choi S.R."/>
            <person name="Kim H.G."/>
            <person name="Park J.Y."/>
            <person name="Lim Y.P."/>
            <person name="Ludwig-Muller J."/>
            <person name="Dixelius C."/>
        </authorList>
    </citation>
    <scope>NUCLEOTIDE SEQUENCE</scope>
    <source>
        <tissue evidence="3">Potato root galls</tissue>
    </source>
</reference>
<feature type="compositionally biased region" description="Polar residues" evidence="1">
    <location>
        <begin position="179"/>
        <end position="188"/>
    </location>
</feature>
<evidence type="ECO:0000313" key="3">
    <source>
        <dbReference type="EMBL" id="CRZ09211.1"/>
    </source>
</evidence>
<dbReference type="InterPro" id="IPR009057">
    <property type="entry name" value="Homeodomain-like_sf"/>
</dbReference>
<dbReference type="AlphaFoldDB" id="A0A0H5R5T2"/>
<evidence type="ECO:0000259" key="2">
    <source>
        <dbReference type="PROSITE" id="PS50090"/>
    </source>
</evidence>
<evidence type="ECO:0000256" key="1">
    <source>
        <dbReference type="SAM" id="MobiDB-lite"/>
    </source>
</evidence>
<protein>
    <recommendedName>
        <fullName evidence="2">Myb-like domain-containing protein</fullName>
    </recommendedName>
</protein>
<dbReference type="SMART" id="SM00717">
    <property type="entry name" value="SANT"/>
    <property type="match status" value="1"/>
</dbReference>
<dbReference type="InterPro" id="IPR001005">
    <property type="entry name" value="SANT/Myb"/>
</dbReference>
<dbReference type="PROSITE" id="PS50090">
    <property type="entry name" value="MYB_LIKE"/>
    <property type="match status" value="1"/>
</dbReference>
<accession>A0A0H5R5T2</accession>
<name>A0A0H5R5T2_9EUKA</name>
<feature type="compositionally biased region" description="Pro residues" evidence="1">
    <location>
        <begin position="191"/>
        <end position="206"/>
    </location>
</feature>
<proteinExistence type="predicted"/>
<feature type="domain" description="Myb-like" evidence="2">
    <location>
        <begin position="214"/>
        <end position="262"/>
    </location>
</feature>
<feature type="non-terminal residue" evidence="3">
    <location>
        <position position="1"/>
    </location>
</feature>